<dbReference type="PROSITE" id="PS51032">
    <property type="entry name" value="AP2_ERF"/>
    <property type="match status" value="1"/>
</dbReference>
<reference evidence="8" key="1">
    <citation type="submission" date="2025-08" db="UniProtKB">
        <authorList>
            <consortium name="RefSeq"/>
        </authorList>
    </citation>
    <scope>IDENTIFICATION</scope>
</reference>
<dbReference type="Gene3D" id="3.30.730.10">
    <property type="entry name" value="AP2/ERF domain"/>
    <property type="match status" value="1"/>
</dbReference>
<proteinExistence type="predicted"/>
<dbReference type="OrthoDB" id="642765at2759"/>
<organism evidence="7 8">
    <name type="scientific">Nelumbo nucifera</name>
    <name type="common">Sacred lotus</name>
    <dbReference type="NCBI Taxonomy" id="4432"/>
    <lineage>
        <taxon>Eukaryota</taxon>
        <taxon>Viridiplantae</taxon>
        <taxon>Streptophyta</taxon>
        <taxon>Embryophyta</taxon>
        <taxon>Tracheophyta</taxon>
        <taxon>Spermatophyta</taxon>
        <taxon>Magnoliopsida</taxon>
        <taxon>Proteales</taxon>
        <taxon>Nelumbonaceae</taxon>
        <taxon>Nelumbo</taxon>
    </lineage>
</organism>
<keyword evidence="2" id="KW-0805">Transcription regulation</keyword>
<evidence type="ECO:0000313" key="8">
    <source>
        <dbReference type="RefSeq" id="XP_010269994.1"/>
    </source>
</evidence>
<dbReference type="eggNOG" id="ENOG502S258">
    <property type="taxonomic scope" value="Eukaryota"/>
</dbReference>
<feature type="compositionally biased region" description="Basic residues" evidence="6">
    <location>
        <begin position="104"/>
        <end position="119"/>
    </location>
</feature>
<protein>
    <submittedName>
        <fullName evidence="8">Ethylene-responsive transcription factor ERF109-like</fullName>
    </submittedName>
</protein>
<evidence type="ECO:0000256" key="3">
    <source>
        <dbReference type="ARBA" id="ARBA00023125"/>
    </source>
</evidence>
<dbReference type="GO" id="GO:0005634">
    <property type="term" value="C:nucleus"/>
    <property type="evidence" value="ECO:0007669"/>
    <property type="project" value="UniProtKB-SubCell"/>
</dbReference>
<feature type="compositionally biased region" description="Low complexity" evidence="6">
    <location>
        <begin position="190"/>
        <end position="200"/>
    </location>
</feature>
<keyword evidence="5" id="KW-0539">Nucleus</keyword>
<evidence type="ECO:0000256" key="1">
    <source>
        <dbReference type="ARBA" id="ARBA00004123"/>
    </source>
</evidence>
<dbReference type="GO" id="GO:0003677">
    <property type="term" value="F:DNA binding"/>
    <property type="evidence" value="ECO:0007669"/>
    <property type="project" value="UniProtKB-KW"/>
</dbReference>
<dbReference type="PANTHER" id="PTHR31190:SF181">
    <property type="entry name" value="OS02G0764700 PROTEIN"/>
    <property type="match status" value="1"/>
</dbReference>
<dbReference type="OMA" id="REHEIWD"/>
<dbReference type="Proteomes" id="UP000189703">
    <property type="component" value="Unplaced"/>
</dbReference>
<dbReference type="GeneID" id="104606467"/>
<name>A0A1U8AQ89_NELNU</name>
<feature type="compositionally biased region" description="Low complexity" evidence="6">
    <location>
        <begin position="89"/>
        <end position="100"/>
    </location>
</feature>
<dbReference type="AlphaFoldDB" id="A0A1U8AQ89"/>
<dbReference type="PRINTS" id="PR00367">
    <property type="entry name" value="ETHRSPELEMNT"/>
</dbReference>
<feature type="region of interest" description="Disordered" evidence="6">
    <location>
        <begin position="172"/>
        <end position="209"/>
    </location>
</feature>
<comment type="subcellular location">
    <subcellularLocation>
        <location evidence="1">Nucleus</location>
    </subcellularLocation>
</comment>
<keyword evidence="4" id="KW-0804">Transcription</keyword>
<feature type="compositionally biased region" description="Polar residues" evidence="6">
    <location>
        <begin position="176"/>
        <end position="189"/>
    </location>
</feature>
<evidence type="ECO:0000256" key="5">
    <source>
        <dbReference type="ARBA" id="ARBA00023242"/>
    </source>
</evidence>
<dbReference type="RefSeq" id="XP_010269994.1">
    <property type="nucleotide sequence ID" value="XM_010271692.2"/>
</dbReference>
<dbReference type="PANTHER" id="PTHR31190">
    <property type="entry name" value="DNA-BINDING DOMAIN"/>
    <property type="match status" value="1"/>
</dbReference>
<dbReference type="STRING" id="4432.A0A1U8AQ89"/>
<dbReference type="GO" id="GO:0003700">
    <property type="term" value="F:DNA-binding transcription factor activity"/>
    <property type="evidence" value="ECO:0007669"/>
    <property type="project" value="InterPro"/>
</dbReference>
<sequence>MVTNNINELEDLGQYPSPSQREREFSIMVSALIHVLSGAKATSPSTSEPPPPSSILPLPEAYTCGLCGIHGCLGCNFFASSSSLSSSMQQQESTSAAASDSSKKGKKRKKGNKNYRGVRQRPWGKWAAEIRDPRRAARVWLGTFDTAEEAARAYDKAAIEFRGARAKLNFPFPDNTAGTSSAENQNLDTQQQQQHLQQQQQEEEKPYTTHSTACMQQESFLSPPETVELAPETINKQENFWDLVGDDQLAFEEWMFKLVNDSSSGLPTFTASGDTATFDVSQRQRDLSPS</sequence>
<dbReference type="SMART" id="SM00380">
    <property type="entry name" value="AP2"/>
    <property type="match status" value="1"/>
</dbReference>
<accession>A0A1U8AQ89</accession>
<gene>
    <name evidence="8" type="primary">LOC104606467</name>
</gene>
<evidence type="ECO:0000256" key="2">
    <source>
        <dbReference type="ARBA" id="ARBA00023015"/>
    </source>
</evidence>
<keyword evidence="3" id="KW-0238">DNA-binding</keyword>
<dbReference type="Pfam" id="PF00847">
    <property type="entry name" value="AP2"/>
    <property type="match status" value="1"/>
</dbReference>
<dbReference type="GO" id="GO:0009873">
    <property type="term" value="P:ethylene-activated signaling pathway"/>
    <property type="evidence" value="ECO:0007669"/>
    <property type="project" value="InterPro"/>
</dbReference>
<dbReference type="InterPro" id="IPR016177">
    <property type="entry name" value="DNA-bd_dom_sf"/>
</dbReference>
<dbReference type="CDD" id="cd00018">
    <property type="entry name" value="AP2"/>
    <property type="match status" value="1"/>
</dbReference>
<dbReference type="FunFam" id="3.30.730.10:FF:000001">
    <property type="entry name" value="Ethylene-responsive transcription factor 2"/>
    <property type="match status" value="1"/>
</dbReference>
<dbReference type="InterPro" id="IPR044808">
    <property type="entry name" value="ERF_plant"/>
</dbReference>
<evidence type="ECO:0000256" key="6">
    <source>
        <dbReference type="SAM" id="MobiDB-lite"/>
    </source>
</evidence>
<dbReference type="InterPro" id="IPR001471">
    <property type="entry name" value="AP2/ERF_dom"/>
</dbReference>
<dbReference type="InterPro" id="IPR036955">
    <property type="entry name" value="AP2/ERF_dom_sf"/>
</dbReference>
<keyword evidence="7" id="KW-1185">Reference proteome</keyword>
<evidence type="ECO:0000313" key="7">
    <source>
        <dbReference type="Proteomes" id="UP000189703"/>
    </source>
</evidence>
<evidence type="ECO:0000256" key="4">
    <source>
        <dbReference type="ARBA" id="ARBA00023163"/>
    </source>
</evidence>
<dbReference type="SUPFAM" id="SSF54171">
    <property type="entry name" value="DNA-binding domain"/>
    <property type="match status" value="1"/>
</dbReference>
<feature type="region of interest" description="Disordered" evidence="6">
    <location>
        <begin position="89"/>
        <end position="120"/>
    </location>
</feature>
<feature type="region of interest" description="Disordered" evidence="6">
    <location>
        <begin position="1"/>
        <end position="20"/>
    </location>
</feature>
<dbReference type="FunCoup" id="A0A1U8AQ89">
    <property type="interactions" value="46"/>
</dbReference>
<dbReference type="KEGG" id="nnu:104606467"/>